<dbReference type="PROSITE" id="PS50893">
    <property type="entry name" value="ABC_TRANSPORTER_2"/>
    <property type="match status" value="1"/>
</dbReference>
<keyword evidence="11" id="KW-1185">Reference proteome</keyword>
<reference evidence="10 11" key="1">
    <citation type="journal article" date="2013" name="Genome Announc.">
        <title>Draft Genome Sequence of Arthrobacter crystallopoietes Strain BAB-32, Revealing Genes for Bioremediation.</title>
        <authorList>
            <person name="Joshi M.N."/>
            <person name="Pandit A.S."/>
            <person name="Sharma A."/>
            <person name="Pandya R.V."/>
            <person name="Desai S.M."/>
            <person name="Saxena A.K."/>
            <person name="Bagatharia S.B."/>
        </authorList>
    </citation>
    <scope>NUCLEOTIDE SEQUENCE [LARGE SCALE GENOMIC DNA]</scope>
    <source>
        <strain evidence="10 11">BAB-32</strain>
    </source>
</reference>
<comment type="caution">
    <text evidence="10">The sequence shown here is derived from an EMBL/GenBank/DDBJ whole genome shotgun (WGS) entry which is preliminary data.</text>
</comment>
<evidence type="ECO:0000256" key="3">
    <source>
        <dbReference type="ARBA" id="ARBA00022448"/>
    </source>
</evidence>
<evidence type="ECO:0000256" key="8">
    <source>
        <dbReference type="SAM" id="MobiDB-lite"/>
    </source>
</evidence>
<keyword evidence="7" id="KW-0472">Membrane</keyword>
<proteinExistence type="inferred from homology"/>
<evidence type="ECO:0000256" key="1">
    <source>
        <dbReference type="ARBA" id="ARBA00004202"/>
    </source>
</evidence>
<evidence type="ECO:0000256" key="6">
    <source>
        <dbReference type="ARBA" id="ARBA00022840"/>
    </source>
</evidence>
<dbReference type="OrthoDB" id="8481147at2"/>
<sequence>RPAAAAPAPGALLEVDNLTVTAPNGKVLVDGVSFSIQRGQVVGLVGESGSGKSMTAMTVAGLLPEGVTAAAHTLRLDKLDLLARNDPKVLAGSIGLVYQDPGTTFNPALRMGPQLTEVQRVHLGRKRRSADREMVTALAGMSIRNPELRMAQHPHELSGGMLQRSMIASSTIAGPKLLIADEPTTALDVTVQAEVLRKFRKVNRERGTALLFISHDIGVVQELCDEVLVMNGGRILERLTGRQLKEGQASHPYTQALLAATPSMTGERRELVGARWSPTDTDQDGVEQ</sequence>
<dbReference type="EMBL" id="ANPE02000240">
    <property type="protein sequence ID" value="EMY32662.1"/>
    <property type="molecule type" value="Genomic_DNA"/>
</dbReference>
<dbReference type="CDD" id="cd03257">
    <property type="entry name" value="ABC_NikE_OppD_transporters"/>
    <property type="match status" value="1"/>
</dbReference>
<comment type="subcellular location">
    <subcellularLocation>
        <location evidence="1">Cell membrane</location>
        <topology evidence="1">Peripheral membrane protein</topology>
    </subcellularLocation>
</comment>
<evidence type="ECO:0000259" key="9">
    <source>
        <dbReference type="PROSITE" id="PS50893"/>
    </source>
</evidence>
<dbReference type="PANTHER" id="PTHR43297">
    <property type="entry name" value="OLIGOPEPTIDE TRANSPORT ATP-BINDING PROTEIN APPD"/>
    <property type="match status" value="1"/>
</dbReference>
<evidence type="ECO:0000256" key="7">
    <source>
        <dbReference type="ARBA" id="ARBA00023136"/>
    </source>
</evidence>
<dbReference type="SMART" id="SM00382">
    <property type="entry name" value="AAA"/>
    <property type="match status" value="1"/>
</dbReference>
<dbReference type="AlphaFoldDB" id="N1UXT1"/>
<accession>N1UXT1</accession>
<dbReference type="InterPro" id="IPR003439">
    <property type="entry name" value="ABC_transporter-like_ATP-bd"/>
</dbReference>
<keyword evidence="3" id="KW-0813">Transport</keyword>
<keyword evidence="4" id="KW-1003">Cell membrane</keyword>
<dbReference type="GO" id="GO:0005524">
    <property type="term" value="F:ATP binding"/>
    <property type="evidence" value="ECO:0007669"/>
    <property type="project" value="UniProtKB-KW"/>
</dbReference>
<dbReference type="InterPro" id="IPR027417">
    <property type="entry name" value="P-loop_NTPase"/>
</dbReference>
<keyword evidence="6 10" id="KW-0067">ATP-binding</keyword>
<dbReference type="SUPFAM" id="SSF52540">
    <property type="entry name" value="P-loop containing nucleoside triphosphate hydrolases"/>
    <property type="match status" value="1"/>
</dbReference>
<dbReference type="RefSeq" id="WP_005273224.1">
    <property type="nucleotide sequence ID" value="NZ_ANPE02000240.1"/>
</dbReference>
<dbReference type="Pfam" id="PF00005">
    <property type="entry name" value="ABC_tran"/>
    <property type="match status" value="1"/>
</dbReference>
<evidence type="ECO:0000256" key="2">
    <source>
        <dbReference type="ARBA" id="ARBA00005417"/>
    </source>
</evidence>
<feature type="non-terminal residue" evidence="10">
    <location>
        <position position="1"/>
    </location>
</feature>
<dbReference type="Proteomes" id="UP000010729">
    <property type="component" value="Unassembled WGS sequence"/>
</dbReference>
<gene>
    <name evidence="10" type="ORF">D477_018886</name>
</gene>
<dbReference type="Gene3D" id="3.40.50.300">
    <property type="entry name" value="P-loop containing nucleotide triphosphate hydrolases"/>
    <property type="match status" value="1"/>
</dbReference>
<name>N1UXT1_9MICC</name>
<keyword evidence="5" id="KW-0547">Nucleotide-binding</keyword>
<dbReference type="GO" id="GO:0016887">
    <property type="term" value="F:ATP hydrolysis activity"/>
    <property type="evidence" value="ECO:0007669"/>
    <property type="project" value="InterPro"/>
</dbReference>
<protein>
    <submittedName>
        <fullName evidence="10">Oligopeptide transporter /ATP-binding proteins</fullName>
    </submittedName>
</protein>
<feature type="domain" description="ABC transporter" evidence="9">
    <location>
        <begin position="13"/>
        <end position="257"/>
    </location>
</feature>
<feature type="region of interest" description="Disordered" evidence="8">
    <location>
        <begin position="265"/>
        <end position="288"/>
    </location>
</feature>
<comment type="similarity">
    <text evidence="2">Belongs to the ABC transporter superfamily.</text>
</comment>
<dbReference type="GO" id="GO:0005886">
    <property type="term" value="C:plasma membrane"/>
    <property type="evidence" value="ECO:0007669"/>
    <property type="project" value="UniProtKB-SubCell"/>
</dbReference>
<dbReference type="InterPro" id="IPR050388">
    <property type="entry name" value="ABC_Ni/Peptide_Import"/>
</dbReference>
<organism evidence="10 11">
    <name type="scientific">Arthrobacter crystallopoietes BAB-32</name>
    <dbReference type="NCBI Taxonomy" id="1246476"/>
    <lineage>
        <taxon>Bacteria</taxon>
        <taxon>Bacillati</taxon>
        <taxon>Actinomycetota</taxon>
        <taxon>Actinomycetes</taxon>
        <taxon>Micrococcales</taxon>
        <taxon>Micrococcaceae</taxon>
        <taxon>Crystallibacter</taxon>
    </lineage>
</organism>
<evidence type="ECO:0000313" key="11">
    <source>
        <dbReference type="Proteomes" id="UP000010729"/>
    </source>
</evidence>
<evidence type="ECO:0000256" key="4">
    <source>
        <dbReference type="ARBA" id="ARBA00022475"/>
    </source>
</evidence>
<evidence type="ECO:0000313" key="10">
    <source>
        <dbReference type="EMBL" id="EMY32662.1"/>
    </source>
</evidence>
<dbReference type="PANTHER" id="PTHR43297:SF2">
    <property type="entry name" value="DIPEPTIDE TRANSPORT ATP-BINDING PROTEIN DPPD"/>
    <property type="match status" value="1"/>
</dbReference>
<evidence type="ECO:0000256" key="5">
    <source>
        <dbReference type="ARBA" id="ARBA00022741"/>
    </source>
</evidence>
<dbReference type="InterPro" id="IPR003593">
    <property type="entry name" value="AAA+_ATPase"/>
</dbReference>